<protein>
    <submittedName>
        <fullName evidence="1">Uncharacterized protein</fullName>
    </submittedName>
</protein>
<gene>
    <name evidence="1" type="ORF">Hokovirus_1_225</name>
</gene>
<name>A0A1V0SF46_9VIRU</name>
<accession>A0A1V0SF46</accession>
<dbReference type="EMBL" id="KY684103">
    <property type="protein sequence ID" value="ARF10346.1"/>
    <property type="molecule type" value="Genomic_DNA"/>
</dbReference>
<sequence length="394" mass="46522">MPKNTKLIISKKNEVCKYGTGCILFTCQRIHPEGRDINRKLCDSSSCKLGNKCLKNHDINIFNRYFEKKSDLEYCNSDCCDTECKLIHPNGQKCFQQCPEKQYCKNSKCIYSHCDIDHLHINDCNDYRKIRKEICNFRNYCAYADCLRIHNLCYFGKDCINKYCSYIHKGHMHYKNAKEDFINMYKKTQDIENKIGDTRITANKEISQPNNLNITNLELEQGEIIETNLELEQGEIIETKLESEQGIIETKLELEQGEIIEQLLEPNLEQQSNEIKHVITESNIMIQENKIDTNNIVCNFSESCFNLKITDYSCENSQYDYTYIKNQGFLEIIPCSQVVEQYTERKIRIWNDDFESRRNFKIPDNNDDIRIRICFAVYQFLKEKNQTGEFNISY</sequence>
<evidence type="ECO:0000313" key="1">
    <source>
        <dbReference type="EMBL" id="ARF10346.1"/>
    </source>
</evidence>
<proteinExistence type="predicted"/>
<reference evidence="1" key="1">
    <citation type="journal article" date="2017" name="Science">
        <title>Giant viruses with an expanded complement of translation system components.</title>
        <authorList>
            <person name="Schulz F."/>
            <person name="Yutin N."/>
            <person name="Ivanova N.N."/>
            <person name="Ortega D.R."/>
            <person name="Lee T.K."/>
            <person name="Vierheilig J."/>
            <person name="Daims H."/>
            <person name="Horn M."/>
            <person name="Wagner M."/>
            <person name="Jensen G.J."/>
            <person name="Kyrpides N.C."/>
            <person name="Koonin E.V."/>
            <person name="Woyke T."/>
        </authorList>
    </citation>
    <scope>NUCLEOTIDE SEQUENCE</scope>
    <source>
        <strain evidence="1">HKV1</strain>
    </source>
</reference>
<organism evidence="1">
    <name type="scientific">Hokovirus HKV1</name>
    <dbReference type="NCBI Taxonomy" id="1977638"/>
    <lineage>
        <taxon>Viruses</taxon>
        <taxon>Varidnaviria</taxon>
        <taxon>Bamfordvirae</taxon>
        <taxon>Nucleocytoviricota</taxon>
        <taxon>Megaviricetes</taxon>
        <taxon>Imitervirales</taxon>
        <taxon>Mimiviridae</taxon>
        <taxon>Klosneuvirinae</taxon>
        <taxon>Hokovirus</taxon>
    </lineage>
</organism>